<dbReference type="EMBL" id="QSJP01000003">
    <property type="protein sequence ID" value="RHD90361.1"/>
    <property type="molecule type" value="Genomic_DNA"/>
</dbReference>
<evidence type="ECO:0000313" key="4">
    <source>
        <dbReference type="EMBL" id="KAB4473134.1"/>
    </source>
</evidence>
<reference evidence="8 9" key="3">
    <citation type="journal article" date="2019" name="Nat. Med.">
        <title>A library of human gut bacterial isolates paired with longitudinal multiomics data enables mechanistic microbiome research.</title>
        <authorList>
            <person name="Poyet M."/>
            <person name="Groussin M."/>
            <person name="Gibbons S.M."/>
            <person name="Avila-Pacheco J."/>
            <person name="Jiang X."/>
            <person name="Kearney S.M."/>
            <person name="Perrotta A.R."/>
            <person name="Berdy B."/>
            <person name="Zhao S."/>
            <person name="Lieberman T.D."/>
            <person name="Swanson P.K."/>
            <person name="Smith M."/>
            <person name="Roesemann S."/>
            <person name="Alexander J.E."/>
            <person name="Rich S.A."/>
            <person name="Livny J."/>
            <person name="Vlamakis H."/>
            <person name="Clish C."/>
            <person name="Bullock K."/>
            <person name="Deik A."/>
            <person name="Scott J."/>
            <person name="Pierce K.A."/>
            <person name="Xavier R.J."/>
            <person name="Alm E.J."/>
        </authorList>
    </citation>
    <scope>NUCLEOTIDE SEQUENCE [LARGE SCALE GENOMIC DNA]</scope>
    <source>
        <strain evidence="4 8">BIOML-A162</strain>
        <strain evidence="2 9">BIOML-A188</strain>
    </source>
</reference>
<dbReference type="EMBL" id="WCRY01000036">
    <property type="protein sequence ID" value="KAB4473134.1"/>
    <property type="molecule type" value="Genomic_DNA"/>
</dbReference>
<evidence type="ECO:0000313" key="1">
    <source>
        <dbReference type="EMBL" id="CUP79934.1"/>
    </source>
</evidence>
<evidence type="ECO:0000313" key="8">
    <source>
        <dbReference type="Proteomes" id="UP000436858"/>
    </source>
</evidence>
<dbReference type="Proteomes" id="UP000436858">
    <property type="component" value="Unassembled WGS sequence"/>
</dbReference>
<dbReference type="EMBL" id="CZBI01000002">
    <property type="protein sequence ID" value="CUP79934.1"/>
    <property type="molecule type" value="Genomic_DNA"/>
</dbReference>
<evidence type="ECO:0000313" key="6">
    <source>
        <dbReference type="Proteomes" id="UP000095541"/>
    </source>
</evidence>
<dbReference type="Proteomes" id="UP000284785">
    <property type="component" value="Unassembled WGS sequence"/>
</dbReference>
<gene>
    <name evidence="5" type="ORF">DW780_05125</name>
    <name evidence="1" type="ORF">ERS852557_01713</name>
    <name evidence="4" type="ORF">GAN91_24210</name>
    <name evidence="2" type="ORF">GAO51_12485</name>
    <name evidence="3" type="ORF">GAO51_12725</name>
</gene>
<dbReference type="EMBL" id="WCSY01000011">
    <property type="protein sequence ID" value="KAB4312215.1"/>
    <property type="molecule type" value="Genomic_DNA"/>
</dbReference>
<evidence type="ECO:0000313" key="2">
    <source>
        <dbReference type="EMBL" id="KAB4312167.1"/>
    </source>
</evidence>
<evidence type="ECO:0000313" key="7">
    <source>
        <dbReference type="Proteomes" id="UP000284785"/>
    </source>
</evidence>
<proteinExistence type="predicted"/>
<dbReference type="Proteomes" id="UP000440614">
    <property type="component" value="Unassembled WGS sequence"/>
</dbReference>
<accession>A0A174R3C9</accession>
<reference evidence="5 7" key="2">
    <citation type="submission" date="2018-08" db="EMBL/GenBank/DDBJ databases">
        <title>A genome reference for cultivated species of the human gut microbiota.</title>
        <authorList>
            <person name="Zou Y."/>
            <person name="Xue W."/>
            <person name="Luo G."/>
        </authorList>
    </citation>
    <scope>NUCLEOTIDE SEQUENCE [LARGE SCALE GENOMIC DNA]</scope>
    <source>
        <strain evidence="5 7">AM30-26</strain>
    </source>
</reference>
<dbReference type="EMBL" id="WCSY01000011">
    <property type="protein sequence ID" value="KAB4312167.1"/>
    <property type="molecule type" value="Genomic_DNA"/>
</dbReference>
<dbReference type="AlphaFoldDB" id="A0A174R3C9"/>
<evidence type="ECO:0008006" key="10">
    <source>
        <dbReference type="Google" id="ProtNLM"/>
    </source>
</evidence>
<evidence type="ECO:0000313" key="3">
    <source>
        <dbReference type="EMBL" id="KAB4312215.1"/>
    </source>
</evidence>
<evidence type="ECO:0000313" key="5">
    <source>
        <dbReference type="EMBL" id="RHD90361.1"/>
    </source>
</evidence>
<sequence length="99" mass="11600">MVKIIIPLLCKVNNNEYIYHKGMTKKKLKRNDDGEKLRMYLLNLPVKESSEMSLKLAEACKVPLHTFRNWRGSRCRIPELAKDKIEEVTGVKIFHSENQ</sequence>
<organism evidence="1 6">
    <name type="scientific">Bacteroides thetaiotaomicron</name>
    <dbReference type="NCBI Taxonomy" id="818"/>
    <lineage>
        <taxon>Bacteria</taxon>
        <taxon>Pseudomonadati</taxon>
        <taxon>Bacteroidota</taxon>
        <taxon>Bacteroidia</taxon>
        <taxon>Bacteroidales</taxon>
        <taxon>Bacteroidaceae</taxon>
        <taxon>Bacteroides</taxon>
    </lineage>
</organism>
<dbReference type="Proteomes" id="UP000095541">
    <property type="component" value="Unassembled WGS sequence"/>
</dbReference>
<name>A0A174R3C9_BACT4</name>
<reference evidence="1 6" key="1">
    <citation type="submission" date="2015-09" db="EMBL/GenBank/DDBJ databases">
        <authorList>
            <consortium name="Pathogen Informatics"/>
        </authorList>
    </citation>
    <scope>NUCLEOTIDE SEQUENCE [LARGE SCALE GENOMIC DNA]</scope>
    <source>
        <strain evidence="1 6">2789STDY5834945</strain>
    </source>
</reference>
<evidence type="ECO:0000313" key="9">
    <source>
        <dbReference type="Proteomes" id="UP000440614"/>
    </source>
</evidence>
<protein>
    <recommendedName>
        <fullName evidence="10">Helix-turn-helix domain-containing protein</fullName>
    </recommendedName>
</protein>